<reference evidence="2" key="1">
    <citation type="submission" date="2016-10" db="EMBL/GenBank/DDBJ databases">
        <authorList>
            <person name="Varghese N."/>
            <person name="Submissions S."/>
        </authorList>
    </citation>
    <scope>NUCLEOTIDE SEQUENCE [LARGE SCALE GENOMIC DNA]</scope>
    <source>
        <strain evidence="2">CGMCC 1.10223</strain>
    </source>
</reference>
<dbReference type="SUPFAM" id="SSF54285">
    <property type="entry name" value="MoaD/ThiS"/>
    <property type="match status" value="1"/>
</dbReference>
<dbReference type="Gene3D" id="3.10.20.30">
    <property type="match status" value="1"/>
</dbReference>
<gene>
    <name evidence="1" type="ORF">SAMN04487969_105213</name>
</gene>
<dbReference type="PANTHER" id="PTHR34472">
    <property type="entry name" value="SULFUR CARRIER PROTEIN THIS"/>
    <property type="match status" value="1"/>
</dbReference>
<dbReference type="InterPro" id="IPR012675">
    <property type="entry name" value="Beta-grasp_dom_sf"/>
</dbReference>
<dbReference type="Pfam" id="PF02597">
    <property type="entry name" value="ThiS"/>
    <property type="match status" value="1"/>
</dbReference>
<dbReference type="PANTHER" id="PTHR34472:SF1">
    <property type="entry name" value="SULFUR CARRIER PROTEIN THIS"/>
    <property type="match status" value="1"/>
</dbReference>
<dbReference type="RefSeq" id="WP_046231458.1">
    <property type="nucleotide sequence ID" value="NZ_FONN01000005.1"/>
</dbReference>
<evidence type="ECO:0000313" key="2">
    <source>
        <dbReference type="Proteomes" id="UP000183410"/>
    </source>
</evidence>
<dbReference type="InterPro" id="IPR010035">
    <property type="entry name" value="Thi_S"/>
</dbReference>
<dbReference type="NCBIfam" id="TIGR01683">
    <property type="entry name" value="thiS"/>
    <property type="match status" value="1"/>
</dbReference>
<dbReference type="AlphaFoldDB" id="A0A1I2CRW5"/>
<dbReference type="CDD" id="cd00565">
    <property type="entry name" value="Ubl_ThiS"/>
    <property type="match status" value="1"/>
</dbReference>
<dbReference type="InterPro" id="IPR016155">
    <property type="entry name" value="Mopterin_synth/thiamin_S_b"/>
</dbReference>
<evidence type="ECO:0000313" key="1">
    <source>
        <dbReference type="EMBL" id="SFE70513.1"/>
    </source>
</evidence>
<dbReference type="Proteomes" id="UP000183410">
    <property type="component" value="Unassembled WGS sequence"/>
</dbReference>
<protein>
    <submittedName>
        <fullName evidence="1">Sulfur carrier protein</fullName>
    </submittedName>
</protein>
<organism evidence="1 2">
    <name type="scientific">Paenibacillus algorifonticola</name>
    <dbReference type="NCBI Taxonomy" id="684063"/>
    <lineage>
        <taxon>Bacteria</taxon>
        <taxon>Bacillati</taxon>
        <taxon>Bacillota</taxon>
        <taxon>Bacilli</taxon>
        <taxon>Bacillales</taxon>
        <taxon>Paenibacillaceae</taxon>
        <taxon>Paenibacillus</taxon>
    </lineage>
</organism>
<accession>A0A1I2CRW5</accession>
<dbReference type="EMBL" id="FONN01000005">
    <property type="protein sequence ID" value="SFE70513.1"/>
    <property type="molecule type" value="Genomic_DNA"/>
</dbReference>
<keyword evidence="2" id="KW-1185">Reference proteome</keyword>
<dbReference type="InterPro" id="IPR003749">
    <property type="entry name" value="ThiS/MoaD-like"/>
</dbReference>
<dbReference type="OrthoDB" id="9798559at2"/>
<name>A0A1I2CRW5_9BACL</name>
<proteinExistence type="predicted"/>
<sequence>MELVINGVKQELAAKTIEEVIAHFGLTGKPVVVEADGAVLTQEQWTATEVREGMKIELVHFVGGG</sequence>